<dbReference type="Gene3D" id="1.10.3290.10">
    <property type="entry name" value="Fido-like domain"/>
    <property type="match status" value="1"/>
</dbReference>
<sequence length="265" mass="30250">MSDSQKEADEKLAKAIFISADCWLSVFDLLLPSQLGLGISMISHRFDYYVDEHFTTRKWTLKPIQIRSKIGENGTKELEIANSNCKSLPIPQIQLPRKVIGFRSIEINGVKKDKVKDGVEELLKWLNLCDATNLPTQRFAAQAFLSFIRLHPFGDGNGRTGQLLYFAANHNTRLHVWVGKFRGEYGALEPEGMNFSGVKREKVNDGVVEFVKWMNLSHPTFIIKEDCRKKINTVLQEKDDENFINFLEVGEAMCVRMCSNPSTYK</sequence>
<reference evidence="3 4" key="1">
    <citation type="submission" date="2024-10" db="EMBL/GenBank/DDBJ databases">
        <authorList>
            <person name="Kim D."/>
        </authorList>
    </citation>
    <scope>NUCLEOTIDE SEQUENCE [LARGE SCALE GENOMIC DNA]</scope>
    <source>
        <strain evidence="3">Taebaek</strain>
    </source>
</reference>
<dbReference type="EMBL" id="JBICCN010000429">
    <property type="protein sequence ID" value="KAL3069433.1"/>
    <property type="molecule type" value="Genomic_DNA"/>
</dbReference>
<dbReference type="PROSITE" id="PS51459">
    <property type="entry name" value="FIDO"/>
    <property type="match status" value="1"/>
</dbReference>
<evidence type="ECO:0000256" key="1">
    <source>
        <dbReference type="PIRSR" id="PIRSR640198-1"/>
    </source>
</evidence>
<keyword evidence="4" id="KW-1185">Reference proteome</keyword>
<feature type="active site" evidence="1">
    <location>
        <position position="151"/>
    </location>
</feature>
<feature type="domain" description="Fido" evidence="2">
    <location>
        <begin position="82"/>
        <end position="216"/>
    </location>
</feature>
<proteinExistence type="predicted"/>
<dbReference type="PANTHER" id="PTHR13504">
    <property type="entry name" value="FIDO DOMAIN-CONTAINING PROTEIN DDB_G0283145"/>
    <property type="match status" value="1"/>
</dbReference>
<dbReference type="InterPro" id="IPR040198">
    <property type="entry name" value="Fido_containing"/>
</dbReference>
<accession>A0ABD2HT85</accession>
<dbReference type="InterPro" id="IPR003812">
    <property type="entry name" value="Fido"/>
</dbReference>
<gene>
    <name evidence="3" type="ORF">niasHS_018158</name>
</gene>
<evidence type="ECO:0000313" key="4">
    <source>
        <dbReference type="Proteomes" id="UP001620645"/>
    </source>
</evidence>
<comment type="caution">
    <text evidence="3">The sequence shown here is derived from an EMBL/GenBank/DDBJ whole genome shotgun (WGS) entry which is preliminary data.</text>
</comment>
<dbReference type="InterPro" id="IPR036597">
    <property type="entry name" value="Fido-like_dom_sf"/>
</dbReference>
<organism evidence="3 4">
    <name type="scientific">Heterodera schachtii</name>
    <name type="common">Sugarbeet cyst nematode worm</name>
    <name type="synonym">Tylenchus schachtii</name>
    <dbReference type="NCBI Taxonomy" id="97005"/>
    <lineage>
        <taxon>Eukaryota</taxon>
        <taxon>Metazoa</taxon>
        <taxon>Ecdysozoa</taxon>
        <taxon>Nematoda</taxon>
        <taxon>Chromadorea</taxon>
        <taxon>Rhabditida</taxon>
        <taxon>Tylenchina</taxon>
        <taxon>Tylenchomorpha</taxon>
        <taxon>Tylenchoidea</taxon>
        <taxon>Heteroderidae</taxon>
        <taxon>Heteroderinae</taxon>
        <taxon>Heterodera</taxon>
    </lineage>
</organism>
<dbReference type="SUPFAM" id="SSF140931">
    <property type="entry name" value="Fic-like"/>
    <property type="match status" value="1"/>
</dbReference>
<evidence type="ECO:0000259" key="2">
    <source>
        <dbReference type="PROSITE" id="PS51459"/>
    </source>
</evidence>
<dbReference type="PANTHER" id="PTHR13504:SF38">
    <property type="entry name" value="FIDO DOMAIN-CONTAINING PROTEIN"/>
    <property type="match status" value="1"/>
</dbReference>
<dbReference type="Proteomes" id="UP001620645">
    <property type="component" value="Unassembled WGS sequence"/>
</dbReference>
<name>A0ABD2HT85_HETSC</name>
<dbReference type="Pfam" id="PF02661">
    <property type="entry name" value="Fic"/>
    <property type="match status" value="1"/>
</dbReference>
<dbReference type="AlphaFoldDB" id="A0ABD2HT85"/>
<evidence type="ECO:0000313" key="3">
    <source>
        <dbReference type="EMBL" id="KAL3069433.1"/>
    </source>
</evidence>
<protein>
    <recommendedName>
        <fullName evidence="2">Fido domain-containing protein</fullName>
    </recommendedName>
</protein>